<accession>A0A8H7SPJ7</accession>
<protein>
    <recommendedName>
        <fullName evidence="4">Transmembrane protein</fullName>
    </recommendedName>
</protein>
<keyword evidence="3" id="KW-1185">Reference proteome</keyword>
<evidence type="ECO:0000313" key="2">
    <source>
        <dbReference type="EMBL" id="KAG2231957.1"/>
    </source>
</evidence>
<comment type="caution">
    <text evidence="2">The sequence shown here is derived from an EMBL/GenBank/DDBJ whole genome shotgun (WGS) entry which is preliminary data.</text>
</comment>
<keyword evidence="1" id="KW-0812">Transmembrane</keyword>
<dbReference type="EMBL" id="JAEPRE010000129">
    <property type="protein sequence ID" value="KAG2231957.1"/>
    <property type="molecule type" value="Genomic_DNA"/>
</dbReference>
<keyword evidence="1" id="KW-0472">Membrane</keyword>
<gene>
    <name evidence="2" type="ORF">INT48_005672</name>
</gene>
<dbReference type="Proteomes" id="UP000613177">
    <property type="component" value="Unassembled WGS sequence"/>
</dbReference>
<evidence type="ECO:0000313" key="3">
    <source>
        <dbReference type="Proteomes" id="UP000613177"/>
    </source>
</evidence>
<organism evidence="2 3">
    <name type="scientific">Thamnidium elegans</name>
    <dbReference type="NCBI Taxonomy" id="101142"/>
    <lineage>
        <taxon>Eukaryota</taxon>
        <taxon>Fungi</taxon>
        <taxon>Fungi incertae sedis</taxon>
        <taxon>Mucoromycota</taxon>
        <taxon>Mucoromycotina</taxon>
        <taxon>Mucoromycetes</taxon>
        <taxon>Mucorales</taxon>
        <taxon>Mucorineae</taxon>
        <taxon>Mucoraceae</taxon>
        <taxon>Thamnidium</taxon>
    </lineage>
</organism>
<keyword evidence="1" id="KW-1133">Transmembrane helix</keyword>
<evidence type="ECO:0000256" key="1">
    <source>
        <dbReference type="SAM" id="Phobius"/>
    </source>
</evidence>
<name>A0A8H7SPJ7_9FUNG</name>
<proteinExistence type="predicted"/>
<reference evidence="2" key="1">
    <citation type="submission" date="2021-01" db="EMBL/GenBank/DDBJ databases">
        <title>Metabolic potential, ecology and presence of endohyphal bacteria is reflected in genomic diversity of Mucoromycotina.</title>
        <authorList>
            <person name="Muszewska A."/>
            <person name="Okrasinska A."/>
            <person name="Steczkiewicz K."/>
            <person name="Drgas O."/>
            <person name="Orlowska M."/>
            <person name="Perlinska-Lenart U."/>
            <person name="Aleksandrzak-Piekarczyk T."/>
            <person name="Szatraj K."/>
            <person name="Zielenkiewicz U."/>
            <person name="Pilsyk S."/>
            <person name="Malc E."/>
            <person name="Mieczkowski P."/>
            <person name="Kruszewska J.S."/>
            <person name="Biernat P."/>
            <person name="Pawlowska J."/>
        </authorList>
    </citation>
    <scope>NUCLEOTIDE SEQUENCE</scope>
    <source>
        <strain evidence="2">WA0000018081</strain>
    </source>
</reference>
<dbReference type="AlphaFoldDB" id="A0A8H7SPJ7"/>
<evidence type="ECO:0008006" key="4">
    <source>
        <dbReference type="Google" id="ProtNLM"/>
    </source>
</evidence>
<sequence>MSLNLTQITLESVNTCVVNTVSTSAGTLSYATACIGIDAVNASSVQCYSISAAIDSTCDSILHAGINANAEFECSNTCQVLLPATHLASSSVAAETSVSATFSDPVETSSDAPHPGFSTNPPFNIATYTLVSPNTATNLYPSFVITFIALFFILFIVKK</sequence>
<feature type="transmembrane region" description="Helical" evidence="1">
    <location>
        <begin position="139"/>
        <end position="157"/>
    </location>
</feature>